<dbReference type="AlphaFoldDB" id="A0A9N8PZG9"/>
<dbReference type="OrthoDB" id="10628765at2759"/>
<keyword evidence="2" id="KW-1185">Reference proteome</keyword>
<protein>
    <submittedName>
        <fullName evidence="1">Uncharacterized protein</fullName>
    </submittedName>
</protein>
<name>A0A9N8PZG9_CHRIL</name>
<dbReference type="EMBL" id="LR824019">
    <property type="protein sequence ID" value="CAD0202251.1"/>
    <property type="molecule type" value="Genomic_DNA"/>
</dbReference>
<accession>A0A9N8PZG9</accession>
<sequence>MPVMNQLRQREYIICENFSFLAITVYEIQPEERQTDSGGLAIRLDKTLTNRIKDSKLDSHLAGYFFVFERNANDFNPRRGHGVRYVGLPPTKITPGLLLPKPESRDRSRLLFVRWKGQKLVNLPGPLTKIQEKRLIKDSCRCASEMALYTE</sequence>
<dbReference type="Proteomes" id="UP001154114">
    <property type="component" value="Chromosome 16"/>
</dbReference>
<evidence type="ECO:0000313" key="2">
    <source>
        <dbReference type="Proteomes" id="UP001154114"/>
    </source>
</evidence>
<organism evidence="1 2">
    <name type="scientific">Chrysodeixis includens</name>
    <name type="common">Soybean looper</name>
    <name type="synonym">Pseudoplusia includens</name>
    <dbReference type="NCBI Taxonomy" id="689277"/>
    <lineage>
        <taxon>Eukaryota</taxon>
        <taxon>Metazoa</taxon>
        <taxon>Ecdysozoa</taxon>
        <taxon>Arthropoda</taxon>
        <taxon>Hexapoda</taxon>
        <taxon>Insecta</taxon>
        <taxon>Pterygota</taxon>
        <taxon>Neoptera</taxon>
        <taxon>Endopterygota</taxon>
        <taxon>Lepidoptera</taxon>
        <taxon>Glossata</taxon>
        <taxon>Ditrysia</taxon>
        <taxon>Noctuoidea</taxon>
        <taxon>Noctuidae</taxon>
        <taxon>Plusiinae</taxon>
        <taxon>Chrysodeixis</taxon>
    </lineage>
</organism>
<proteinExistence type="predicted"/>
<reference evidence="1" key="1">
    <citation type="submission" date="2021-12" db="EMBL/GenBank/DDBJ databases">
        <authorList>
            <person name="King R."/>
        </authorList>
    </citation>
    <scope>NUCLEOTIDE SEQUENCE</scope>
</reference>
<gene>
    <name evidence="1" type="ORF">CINC_LOCUS3914</name>
</gene>
<evidence type="ECO:0000313" key="1">
    <source>
        <dbReference type="EMBL" id="CAD0202251.1"/>
    </source>
</evidence>